<dbReference type="InterPro" id="IPR041657">
    <property type="entry name" value="HTH_17"/>
</dbReference>
<dbReference type="InterPro" id="IPR010093">
    <property type="entry name" value="SinI_DNA-bd"/>
</dbReference>
<dbReference type="Proteomes" id="UP000230859">
    <property type="component" value="Unassembled WGS sequence"/>
</dbReference>
<dbReference type="AlphaFoldDB" id="A0A2H0LT92"/>
<dbReference type="Pfam" id="PF12728">
    <property type="entry name" value="HTH_17"/>
    <property type="match status" value="1"/>
</dbReference>
<evidence type="ECO:0000259" key="1">
    <source>
        <dbReference type="Pfam" id="PF12728"/>
    </source>
</evidence>
<dbReference type="SUPFAM" id="SSF46955">
    <property type="entry name" value="Putative DNA-binding domain"/>
    <property type="match status" value="1"/>
</dbReference>
<accession>A0A2H0LT92</accession>
<dbReference type="NCBIfam" id="TIGR01764">
    <property type="entry name" value="excise"/>
    <property type="match status" value="1"/>
</dbReference>
<sequence>MSGIFVRQCRTNSNYRNRKNSKRNQGKGLKISLHGKLENTDNTLINMKELCRRTSLSKAWFYEMISEKRLPFPVYRFGRALRFRQRDVEEWIEARRQGN</sequence>
<organism evidence="2 3">
    <name type="scientific">Candidatus Abzuiibacterium crystallinum</name>
    <dbReference type="NCBI Taxonomy" id="1974748"/>
    <lineage>
        <taxon>Bacteria</taxon>
        <taxon>Pseudomonadati</taxon>
        <taxon>Candidatus Omnitrophota</taxon>
        <taxon>Candidatus Abzuiibacterium</taxon>
    </lineage>
</organism>
<gene>
    <name evidence="2" type="ORF">COV74_00465</name>
</gene>
<name>A0A2H0LT92_9BACT</name>
<reference evidence="2 3" key="1">
    <citation type="submission" date="2017-09" db="EMBL/GenBank/DDBJ databases">
        <title>Depth-based differentiation of microbial function through sediment-hosted aquifers and enrichment of novel symbionts in the deep terrestrial subsurface.</title>
        <authorList>
            <person name="Probst A.J."/>
            <person name="Ladd B."/>
            <person name="Jarett J.K."/>
            <person name="Geller-Mcgrath D.E."/>
            <person name="Sieber C.M."/>
            <person name="Emerson J.B."/>
            <person name="Anantharaman K."/>
            <person name="Thomas B.C."/>
            <person name="Malmstrom R."/>
            <person name="Stieglmeier M."/>
            <person name="Klingl A."/>
            <person name="Woyke T."/>
            <person name="Ryan C.M."/>
            <person name="Banfield J.F."/>
        </authorList>
    </citation>
    <scope>NUCLEOTIDE SEQUENCE [LARGE SCALE GENOMIC DNA]</scope>
    <source>
        <strain evidence="2">CG11_big_fil_rev_8_21_14_0_20_45_26</strain>
    </source>
</reference>
<evidence type="ECO:0000313" key="2">
    <source>
        <dbReference type="EMBL" id="PIQ87577.1"/>
    </source>
</evidence>
<evidence type="ECO:0000313" key="3">
    <source>
        <dbReference type="Proteomes" id="UP000230859"/>
    </source>
</evidence>
<dbReference type="InterPro" id="IPR009061">
    <property type="entry name" value="DNA-bd_dom_put_sf"/>
</dbReference>
<dbReference type="GO" id="GO:0003677">
    <property type="term" value="F:DNA binding"/>
    <property type="evidence" value="ECO:0007669"/>
    <property type="project" value="InterPro"/>
</dbReference>
<dbReference type="Gene3D" id="1.10.238.160">
    <property type="match status" value="1"/>
</dbReference>
<protein>
    <recommendedName>
        <fullName evidence="1">Helix-turn-helix domain-containing protein</fullName>
    </recommendedName>
</protein>
<comment type="caution">
    <text evidence="2">The sequence shown here is derived from an EMBL/GenBank/DDBJ whole genome shotgun (WGS) entry which is preliminary data.</text>
</comment>
<dbReference type="EMBL" id="PCVY01000003">
    <property type="protein sequence ID" value="PIQ87577.1"/>
    <property type="molecule type" value="Genomic_DNA"/>
</dbReference>
<feature type="domain" description="Helix-turn-helix" evidence="1">
    <location>
        <begin position="47"/>
        <end position="96"/>
    </location>
</feature>
<proteinExistence type="predicted"/>